<accession>A0A840EII8</accession>
<proteinExistence type="inferred from homology"/>
<evidence type="ECO:0000256" key="1">
    <source>
        <dbReference type="ARBA" id="ARBA00005953"/>
    </source>
</evidence>
<dbReference type="Proteomes" id="UP000553034">
    <property type="component" value="Unassembled WGS sequence"/>
</dbReference>
<evidence type="ECO:0000256" key="2">
    <source>
        <dbReference type="ARBA" id="ARBA00022801"/>
    </source>
</evidence>
<evidence type="ECO:0000313" key="4">
    <source>
        <dbReference type="Proteomes" id="UP000553034"/>
    </source>
</evidence>
<dbReference type="GO" id="GO:0047617">
    <property type="term" value="F:fatty acyl-CoA hydrolase activity"/>
    <property type="evidence" value="ECO:0007669"/>
    <property type="project" value="TreeGrafter"/>
</dbReference>
<dbReference type="CDD" id="cd00586">
    <property type="entry name" value="4HBT"/>
    <property type="match status" value="1"/>
</dbReference>
<gene>
    <name evidence="3" type="ORF">GGR32_000250</name>
</gene>
<dbReference type="PANTHER" id="PTHR31793:SF27">
    <property type="entry name" value="NOVEL THIOESTERASE SUPERFAMILY DOMAIN AND SAPOSIN A-TYPE DOMAIN CONTAINING PROTEIN (0610012H03RIK)"/>
    <property type="match status" value="1"/>
</dbReference>
<keyword evidence="2 3" id="KW-0378">Hydrolase</keyword>
<dbReference type="InterPro" id="IPR050563">
    <property type="entry name" value="4-hydroxybenzoyl-CoA_TE"/>
</dbReference>
<dbReference type="Pfam" id="PF13279">
    <property type="entry name" value="4HBT_2"/>
    <property type="match status" value="1"/>
</dbReference>
<comment type="similarity">
    <text evidence="1">Belongs to the 4-hydroxybenzoyl-CoA thioesterase family.</text>
</comment>
<dbReference type="NCBIfam" id="TIGR00051">
    <property type="entry name" value="YbgC/FadM family acyl-CoA thioesterase"/>
    <property type="match status" value="1"/>
</dbReference>
<comment type="caution">
    <text evidence="3">The sequence shown here is derived from an EMBL/GenBank/DDBJ whole genome shotgun (WGS) entry which is preliminary data.</text>
</comment>
<keyword evidence="4" id="KW-1185">Reference proteome</keyword>
<reference evidence="3 4" key="1">
    <citation type="submission" date="2020-08" db="EMBL/GenBank/DDBJ databases">
        <title>Genomic Encyclopedia of Type Strains, Phase IV (KMG-IV): sequencing the most valuable type-strain genomes for metagenomic binning, comparative biology and taxonomic classification.</title>
        <authorList>
            <person name="Goeker M."/>
        </authorList>
    </citation>
    <scope>NUCLEOTIDE SEQUENCE [LARGE SCALE GENOMIC DNA]</scope>
    <source>
        <strain evidence="3 4">DSM 29568</strain>
    </source>
</reference>
<dbReference type="InterPro" id="IPR008272">
    <property type="entry name" value="HB-CoA_thioesterase_AS"/>
</dbReference>
<sequence length="149" mass="17410">MIKRKEPSKHLKTLTSVYHFRVRFNETDPLGIVWHGNYLIYFEEGREAFGREHQLTYLDIEKEGYVVPIVKSECEHKVSLKYGESASIETKLIPTPAAKMIFEYKIFNSNNKEVCKGKTTQVFLDKAGNLSLNNPEFYENWKQKMGINE</sequence>
<dbReference type="RefSeq" id="WP_183475623.1">
    <property type="nucleotide sequence ID" value="NZ_JACIFO010000001.1"/>
</dbReference>
<evidence type="ECO:0000313" key="3">
    <source>
        <dbReference type="EMBL" id="MBB4117978.1"/>
    </source>
</evidence>
<dbReference type="Gene3D" id="3.10.129.10">
    <property type="entry name" value="Hotdog Thioesterase"/>
    <property type="match status" value="1"/>
</dbReference>
<dbReference type="PIRSF" id="PIRSF003230">
    <property type="entry name" value="YbgC"/>
    <property type="match status" value="1"/>
</dbReference>
<dbReference type="InterPro" id="IPR006684">
    <property type="entry name" value="YbgC/YbaW"/>
</dbReference>
<dbReference type="PANTHER" id="PTHR31793">
    <property type="entry name" value="4-HYDROXYBENZOYL-COA THIOESTERASE FAMILY MEMBER"/>
    <property type="match status" value="1"/>
</dbReference>
<name>A0A840EII8_9FLAO</name>
<organism evidence="3 4">
    <name type="scientific">Mesonia hippocampi</name>
    <dbReference type="NCBI Taxonomy" id="1628250"/>
    <lineage>
        <taxon>Bacteria</taxon>
        <taxon>Pseudomonadati</taxon>
        <taxon>Bacteroidota</taxon>
        <taxon>Flavobacteriia</taxon>
        <taxon>Flavobacteriales</taxon>
        <taxon>Flavobacteriaceae</taxon>
        <taxon>Mesonia</taxon>
    </lineage>
</organism>
<dbReference type="InterPro" id="IPR029069">
    <property type="entry name" value="HotDog_dom_sf"/>
</dbReference>
<protein>
    <submittedName>
        <fullName evidence="3">Acyl-CoA thioester hydrolase</fullName>
        <ecNumber evidence="3">3.1.2.-</ecNumber>
    </submittedName>
</protein>
<dbReference type="AlphaFoldDB" id="A0A840EII8"/>
<dbReference type="EC" id="3.1.2.-" evidence="3"/>
<dbReference type="SUPFAM" id="SSF54637">
    <property type="entry name" value="Thioesterase/thiol ester dehydrase-isomerase"/>
    <property type="match status" value="1"/>
</dbReference>
<dbReference type="PROSITE" id="PS01328">
    <property type="entry name" value="4HBCOA_THIOESTERASE"/>
    <property type="match status" value="1"/>
</dbReference>
<dbReference type="EMBL" id="JACIFO010000001">
    <property type="protein sequence ID" value="MBB4117978.1"/>
    <property type="molecule type" value="Genomic_DNA"/>
</dbReference>